<keyword evidence="1" id="KW-0175">Coiled coil</keyword>
<dbReference type="AlphaFoldDB" id="A0A840UMN6"/>
<gene>
    <name evidence="2" type="ORF">HNR32_002632</name>
</gene>
<accession>A0A840UMN6</accession>
<proteinExistence type="predicted"/>
<organism evidence="2 3">
    <name type="scientific">Pectinatus brassicae</name>
    <dbReference type="NCBI Taxonomy" id="862415"/>
    <lineage>
        <taxon>Bacteria</taxon>
        <taxon>Bacillati</taxon>
        <taxon>Bacillota</taxon>
        <taxon>Negativicutes</taxon>
        <taxon>Selenomonadales</taxon>
        <taxon>Selenomonadaceae</taxon>
        <taxon>Pectinatus</taxon>
    </lineage>
</organism>
<evidence type="ECO:0000313" key="2">
    <source>
        <dbReference type="EMBL" id="MBB5337470.1"/>
    </source>
</evidence>
<evidence type="ECO:0000256" key="1">
    <source>
        <dbReference type="SAM" id="Coils"/>
    </source>
</evidence>
<keyword evidence="3" id="KW-1185">Reference proteome</keyword>
<dbReference type="Proteomes" id="UP000559117">
    <property type="component" value="Unassembled WGS sequence"/>
</dbReference>
<comment type="caution">
    <text evidence="2">The sequence shown here is derived from an EMBL/GenBank/DDBJ whole genome shotgun (WGS) entry which is preliminary data.</text>
</comment>
<dbReference type="RefSeq" id="WP_183863301.1">
    <property type="nucleotide sequence ID" value="NZ_JACHFH010000051.1"/>
</dbReference>
<name>A0A840UMN6_9FIRM</name>
<evidence type="ECO:0000313" key="3">
    <source>
        <dbReference type="Proteomes" id="UP000559117"/>
    </source>
</evidence>
<protein>
    <submittedName>
        <fullName evidence="2">Uncharacterized protein</fullName>
    </submittedName>
</protein>
<feature type="coiled-coil region" evidence="1">
    <location>
        <begin position="163"/>
        <end position="213"/>
    </location>
</feature>
<dbReference type="EMBL" id="JACHFH010000051">
    <property type="protein sequence ID" value="MBB5337470.1"/>
    <property type="molecule type" value="Genomic_DNA"/>
</dbReference>
<sequence>MKVNDVTSALKNGNQNVAESVINKADKAVENPDYVVKLEKGDNGEADSSQNKENRWHTLVNEVNYSNTEAETDKNIAEQAINMAALADNSTNTKTVSTNNVSSKQNKATEAVNNETINNNIEDNDYTKLIDKLTQKKLNAADDENTVPQQKKVSDFTVKRHHIKFLRGQLQQISKEMQTMRNEVQDDSKEIILRNMQNEIQNIQQQINTTMAEIMNSSK</sequence>
<reference evidence="2 3" key="1">
    <citation type="submission" date="2020-08" db="EMBL/GenBank/DDBJ databases">
        <title>Genomic Encyclopedia of Type Strains, Phase IV (KMG-IV): sequencing the most valuable type-strain genomes for metagenomic binning, comparative biology and taxonomic classification.</title>
        <authorList>
            <person name="Goeker M."/>
        </authorList>
    </citation>
    <scope>NUCLEOTIDE SEQUENCE [LARGE SCALE GENOMIC DNA]</scope>
    <source>
        <strain evidence="2 3">DSM 24661</strain>
    </source>
</reference>